<dbReference type="KEGG" id="bcom:BAUCODRAFT_394773"/>
<feature type="compositionally biased region" description="Polar residues" evidence="1">
    <location>
        <begin position="1"/>
        <end position="17"/>
    </location>
</feature>
<dbReference type="AlphaFoldDB" id="M2NJ86"/>
<sequence length="103" mass="11556">MPMSQFPSIHTTVQSQRIKIKHNNKRSSSKNSMANESHAIAHSKDRLNVGDVADPDEVYGQIWAPGKHRTDKSMLPSWLRHLARPDIPEDCSSALSTNAGHDW</sequence>
<dbReference type="RefSeq" id="XP_007674163.1">
    <property type="nucleotide sequence ID" value="XM_007675973.1"/>
</dbReference>
<dbReference type="GeneID" id="19113799"/>
<feature type="region of interest" description="Disordered" evidence="1">
    <location>
        <begin position="1"/>
        <end position="51"/>
    </location>
</feature>
<organism evidence="2 3">
    <name type="scientific">Baudoinia panamericana (strain UAMH 10762)</name>
    <name type="common">Angels' share fungus</name>
    <name type="synonym">Baudoinia compniacensis (strain UAMH 10762)</name>
    <dbReference type="NCBI Taxonomy" id="717646"/>
    <lineage>
        <taxon>Eukaryota</taxon>
        <taxon>Fungi</taxon>
        <taxon>Dikarya</taxon>
        <taxon>Ascomycota</taxon>
        <taxon>Pezizomycotina</taxon>
        <taxon>Dothideomycetes</taxon>
        <taxon>Dothideomycetidae</taxon>
        <taxon>Mycosphaerellales</taxon>
        <taxon>Teratosphaeriaceae</taxon>
        <taxon>Baudoinia</taxon>
    </lineage>
</organism>
<evidence type="ECO:0000256" key="1">
    <source>
        <dbReference type="SAM" id="MobiDB-lite"/>
    </source>
</evidence>
<dbReference type="HOGENOM" id="CLU_2263263_0_0_1"/>
<name>M2NJ86_BAUPA</name>
<evidence type="ECO:0000313" key="3">
    <source>
        <dbReference type="Proteomes" id="UP000011761"/>
    </source>
</evidence>
<protein>
    <submittedName>
        <fullName evidence="2">Uncharacterized protein</fullName>
    </submittedName>
</protein>
<dbReference type="Proteomes" id="UP000011761">
    <property type="component" value="Unassembled WGS sequence"/>
</dbReference>
<keyword evidence="3" id="KW-1185">Reference proteome</keyword>
<gene>
    <name evidence="2" type="ORF">BAUCODRAFT_394773</name>
</gene>
<reference evidence="2 3" key="1">
    <citation type="journal article" date="2012" name="PLoS Pathog.">
        <title>Diverse lifestyles and strategies of plant pathogenesis encoded in the genomes of eighteen Dothideomycetes fungi.</title>
        <authorList>
            <person name="Ohm R.A."/>
            <person name="Feau N."/>
            <person name="Henrissat B."/>
            <person name="Schoch C.L."/>
            <person name="Horwitz B.A."/>
            <person name="Barry K.W."/>
            <person name="Condon B.J."/>
            <person name="Copeland A.C."/>
            <person name="Dhillon B."/>
            <person name="Glaser F."/>
            <person name="Hesse C.N."/>
            <person name="Kosti I."/>
            <person name="LaButti K."/>
            <person name="Lindquist E.A."/>
            <person name="Lucas S."/>
            <person name="Salamov A.A."/>
            <person name="Bradshaw R.E."/>
            <person name="Ciuffetti L."/>
            <person name="Hamelin R.C."/>
            <person name="Kema G.H.J."/>
            <person name="Lawrence C."/>
            <person name="Scott J.A."/>
            <person name="Spatafora J.W."/>
            <person name="Turgeon B.G."/>
            <person name="de Wit P.J.G.M."/>
            <person name="Zhong S."/>
            <person name="Goodwin S.B."/>
            <person name="Grigoriev I.V."/>
        </authorList>
    </citation>
    <scope>NUCLEOTIDE SEQUENCE [LARGE SCALE GENOMIC DNA]</scope>
    <source>
        <strain evidence="2 3">UAMH 10762</strain>
    </source>
</reference>
<dbReference type="EMBL" id="KB445552">
    <property type="protein sequence ID" value="EMC99195.1"/>
    <property type="molecule type" value="Genomic_DNA"/>
</dbReference>
<feature type="compositionally biased region" description="Basic residues" evidence="1">
    <location>
        <begin position="18"/>
        <end position="28"/>
    </location>
</feature>
<accession>M2NJ86</accession>
<evidence type="ECO:0000313" key="2">
    <source>
        <dbReference type="EMBL" id="EMC99195.1"/>
    </source>
</evidence>
<proteinExistence type="predicted"/>